<dbReference type="GO" id="GO:0016477">
    <property type="term" value="P:cell migration"/>
    <property type="evidence" value="ECO:0007669"/>
    <property type="project" value="TreeGrafter"/>
</dbReference>
<keyword evidence="14" id="KW-1185">Reference proteome</keyword>
<dbReference type="PANTHER" id="PTHR10822:SF30">
    <property type="entry name" value="DALLY-LIKE, ISOFORM A"/>
    <property type="match status" value="1"/>
</dbReference>
<dbReference type="KEGG" id="goe:100904649"/>
<evidence type="ECO:0000256" key="4">
    <source>
        <dbReference type="ARBA" id="ARBA00022622"/>
    </source>
</evidence>
<evidence type="ECO:0000256" key="11">
    <source>
        <dbReference type="RuleBase" id="RU003518"/>
    </source>
</evidence>
<evidence type="ECO:0000256" key="5">
    <source>
        <dbReference type="ARBA" id="ARBA00022729"/>
    </source>
</evidence>
<feature type="region of interest" description="Disordered" evidence="13">
    <location>
        <begin position="433"/>
        <end position="557"/>
    </location>
</feature>
<comment type="similarity">
    <text evidence="2 11">Belongs to the glypican family.</text>
</comment>
<dbReference type="GO" id="GO:0009986">
    <property type="term" value="C:cell surface"/>
    <property type="evidence" value="ECO:0007669"/>
    <property type="project" value="TreeGrafter"/>
</dbReference>
<feature type="compositionally biased region" description="Polar residues" evidence="13">
    <location>
        <begin position="280"/>
        <end position="290"/>
    </location>
</feature>
<accession>A0AAJ7L521</accession>
<dbReference type="Proteomes" id="UP000694867">
    <property type="component" value="Unplaced"/>
</dbReference>
<keyword evidence="5" id="KW-0732">Signal</keyword>
<gene>
    <name evidence="15" type="primary">LOC100904649</name>
</gene>
<reference evidence="15" key="1">
    <citation type="submission" date="2025-08" db="UniProtKB">
        <authorList>
            <consortium name="RefSeq"/>
        </authorList>
    </citation>
    <scope>IDENTIFICATION</scope>
</reference>
<dbReference type="GO" id="GO:0005886">
    <property type="term" value="C:plasma membrane"/>
    <property type="evidence" value="ECO:0007669"/>
    <property type="project" value="UniProtKB-SubCell"/>
</dbReference>
<proteinExistence type="inferred from homology"/>
<evidence type="ECO:0000256" key="9">
    <source>
        <dbReference type="ARBA" id="ARBA00023207"/>
    </source>
</evidence>
<dbReference type="GO" id="GO:0009966">
    <property type="term" value="P:regulation of signal transduction"/>
    <property type="evidence" value="ECO:0007669"/>
    <property type="project" value="InterPro"/>
</dbReference>
<dbReference type="GO" id="GO:0098552">
    <property type="term" value="C:side of membrane"/>
    <property type="evidence" value="ECO:0007669"/>
    <property type="project" value="UniProtKB-KW"/>
</dbReference>
<organism evidence="14 15">
    <name type="scientific">Galendromus occidentalis</name>
    <name type="common">western predatory mite</name>
    <dbReference type="NCBI Taxonomy" id="34638"/>
    <lineage>
        <taxon>Eukaryota</taxon>
        <taxon>Metazoa</taxon>
        <taxon>Ecdysozoa</taxon>
        <taxon>Arthropoda</taxon>
        <taxon>Chelicerata</taxon>
        <taxon>Arachnida</taxon>
        <taxon>Acari</taxon>
        <taxon>Parasitiformes</taxon>
        <taxon>Mesostigmata</taxon>
        <taxon>Gamasina</taxon>
        <taxon>Phytoseioidea</taxon>
        <taxon>Phytoseiidae</taxon>
        <taxon>Typhlodrominae</taxon>
        <taxon>Galendromus</taxon>
    </lineage>
</organism>
<comment type="function">
    <text evidence="12">Cell surface proteoglycan.</text>
</comment>
<feature type="compositionally biased region" description="Acidic residues" evidence="13">
    <location>
        <begin position="474"/>
        <end position="486"/>
    </location>
</feature>
<dbReference type="RefSeq" id="XP_018494018.2">
    <property type="nucleotide sequence ID" value="XM_018638502.2"/>
</dbReference>
<feature type="compositionally biased region" description="Polar residues" evidence="13">
    <location>
        <begin position="495"/>
        <end position="504"/>
    </location>
</feature>
<keyword evidence="4 12" id="KW-0336">GPI-anchor</keyword>
<evidence type="ECO:0000256" key="7">
    <source>
        <dbReference type="ARBA" id="ARBA00023136"/>
    </source>
</evidence>
<evidence type="ECO:0000313" key="14">
    <source>
        <dbReference type="Proteomes" id="UP000694867"/>
    </source>
</evidence>
<dbReference type="GeneID" id="100904649"/>
<evidence type="ECO:0000256" key="8">
    <source>
        <dbReference type="ARBA" id="ARBA00023180"/>
    </source>
</evidence>
<comment type="subcellular location">
    <subcellularLocation>
        <location evidence="1 12">Cell membrane</location>
        <topology evidence="1 12">Lipid-anchor</topology>
        <topology evidence="1 12">GPI-anchor</topology>
    </subcellularLocation>
</comment>
<feature type="compositionally biased region" description="Polar residues" evidence="13">
    <location>
        <begin position="300"/>
        <end position="311"/>
    </location>
</feature>
<dbReference type="PANTHER" id="PTHR10822">
    <property type="entry name" value="GLYPICAN"/>
    <property type="match status" value="1"/>
</dbReference>
<protein>
    <submittedName>
        <fullName evidence="15">Glypican-4</fullName>
    </submittedName>
</protein>
<evidence type="ECO:0000256" key="10">
    <source>
        <dbReference type="ARBA" id="ARBA00023288"/>
    </source>
</evidence>
<dbReference type="AlphaFoldDB" id="A0AAJ7L521"/>
<dbReference type="Pfam" id="PF01153">
    <property type="entry name" value="Glypican"/>
    <property type="match status" value="2"/>
</dbReference>
<evidence type="ECO:0000256" key="1">
    <source>
        <dbReference type="ARBA" id="ARBA00004609"/>
    </source>
</evidence>
<sequence>MEKSLAQETKSAFSEALKNEFGRSKQKMGTRTMRFDEYFQRLIRKSQEDFNEMFRKTYGIQYEQNTDLFRGMFHQLETFYTQGGIDLGEKMDDFFVELYQRMFQVLNSQYTITGSYLSCVKGTMKEIQPFKEVPDKLNQQITRSFYATRVFVQALGVGKDILAALQDHLEPSSACVQAMSKMHVCPQCNGFPDVKPCPAYCEAIVGDCLQDVSKVNVLWTKFIDTMLNLASRMEKQFNIEEVVEPIDLKISEAIMNFQESHEDSMEKIYKKCGHPEFRTNKPSMSNSGFSSHRRDRRSAMGNTWASNSSSRVTRKNSAAAPHGRRSDSGRGKKKDNNGLERHIESAKKQLTAMKSFFTNLPQRICNPEKSEMSPDNADAECWNGSEKTRVGSANVTDVRLRASKPGKAQRMLIRRQVAMLDIIIKKLQQAYDGKSGESSAHDDDGGSDSQPRLDGSGDFEGSGSISSGDKEAPIDPDAEGGDDDEERMPPAHLPPSTSTTQVPSVQEDLYFTTQPPSPAVPASSTKVPSSSARPGGRRRNRTKAKKPKPGTVAEASSSQGLRCVSFWLSLLTILVARFTIDPL</sequence>
<keyword evidence="6 12" id="KW-0654">Proteoglycan</keyword>
<feature type="compositionally biased region" description="Basic residues" evidence="13">
    <location>
        <begin position="535"/>
        <end position="548"/>
    </location>
</feature>
<dbReference type="GO" id="GO:1905475">
    <property type="term" value="P:regulation of protein localization to membrane"/>
    <property type="evidence" value="ECO:0007669"/>
    <property type="project" value="TreeGrafter"/>
</dbReference>
<dbReference type="InterPro" id="IPR001863">
    <property type="entry name" value="Glypican"/>
</dbReference>
<dbReference type="GO" id="GO:0005576">
    <property type="term" value="C:extracellular region"/>
    <property type="evidence" value="ECO:0007669"/>
    <property type="project" value="TreeGrafter"/>
</dbReference>
<feature type="compositionally biased region" description="Basic and acidic residues" evidence="13">
    <location>
        <begin position="324"/>
        <end position="340"/>
    </location>
</feature>
<keyword evidence="7 12" id="KW-0472">Membrane</keyword>
<dbReference type="GO" id="GO:0045202">
    <property type="term" value="C:synapse"/>
    <property type="evidence" value="ECO:0007669"/>
    <property type="project" value="TreeGrafter"/>
</dbReference>
<evidence type="ECO:0000256" key="13">
    <source>
        <dbReference type="SAM" id="MobiDB-lite"/>
    </source>
</evidence>
<evidence type="ECO:0000256" key="6">
    <source>
        <dbReference type="ARBA" id="ARBA00022974"/>
    </source>
</evidence>
<evidence type="ECO:0000256" key="2">
    <source>
        <dbReference type="ARBA" id="ARBA00010260"/>
    </source>
</evidence>
<dbReference type="CTD" id="39596"/>
<name>A0AAJ7L521_9ACAR</name>
<keyword evidence="9 12" id="KW-0357">Heparan sulfate</keyword>
<evidence type="ECO:0000256" key="12">
    <source>
        <dbReference type="RuleBase" id="RU003519"/>
    </source>
</evidence>
<keyword evidence="3" id="KW-1003">Cell membrane</keyword>
<keyword evidence="10 12" id="KW-0449">Lipoprotein</keyword>
<keyword evidence="8" id="KW-0325">Glycoprotein</keyword>
<feature type="region of interest" description="Disordered" evidence="13">
    <location>
        <begin position="275"/>
        <end position="340"/>
    </location>
</feature>
<evidence type="ECO:0000313" key="15">
    <source>
        <dbReference type="RefSeq" id="XP_018494018.2"/>
    </source>
</evidence>
<evidence type="ECO:0000256" key="3">
    <source>
        <dbReference type="ARBA" id="ARBA00022475"/>
    </source>
</evidence>